<dbReference type="PANTHER" id="PTHR30023:SF0">
    <property type="entry name" value="PENICILLIN-SENSITIVE CARBOXYPEPTIDASE A"/>
    <property type="match status" value="1"/>
</dbReference>
<dbReference type="SUPFAM" id="SSF56601">
    <property type="entry name" value="beta-lactamase/transpeptidase-like"/>
    <property type="match status" value="1"/>
</dbReference>
<dbReference type="PRINTS" id="PR00922">
    <property type="entry name" value="DADACBPTASE3"/>
</dbReference>
<gene>
    <name evidence="4" type="primary">dacB</name>
    <name evidence="4" type="ORF">JY500_03900</name>
</gene>
<dbReference type="EMBL" id="CP071060">
    <property type="protein sequence ID" value="QSI77809.1"/>
    <property type="molecule type" value="Genomic_DNA"/>
</dbReference>
<keyword evidence="2 4" id="KW-0378">Hydrolase</keyword>
<dbReference type="InterPro" id="IPR012338">
    <property type="entry name" value="Beta-lactam/transpept-like"/>
</dbReference>
<keyword evidence="5" id="KW-1185">Reference proteome</keyword>
<dbReference type="RefSeq" id="WP_206255127.1">
    <property type="nucleotide sequence ID" value="NZ_CP071060.1"/>
</dbReference>
<dbReference type="PANTHER" id="PTHR30023">
    <property type="entry name" value="D-ALANYL-D-ALANINE CARBOXYPEPTIDASE"/>
    <property type="match status" value="1"/>
</dbReference>
<name>A0ABX7MAX7_9RHOO</name>
<feature type="signal peptide" evidence="3">
    <location>
        <begin position="1"/>
        <end position="23"/>
    </location>
</feature>
<proteinExistence type="inferred from homology"/>
<dbReference type="Gene3D" id="3.40.710.10">
    <property type="entry name" value="DD-peptidase/beta-lactamase superfamily"/>
    <property type="match status" value="1"/>
</dbReference>
<dbReference type="NCBIfam" id="TIGR00666">
    <property type="entry name" value="PBP4"/>
    <property type="match status" value="1"/>
</dbReference>
<evidence type="ECO:0000256" key="2">
    <source>
        <dbReference type="ARBA" id="ARBA00022801"/>
    </source>
</evidence>
<evidence type="ECO:0000256" key="1">
    <source>
        <dbReference type="ARBA" id="ARBA00006096"/>
    </source>
</evidence>
<dbReference type="InterPro" id="IPR000667">
    <property type="entry name" value="Peptidase_S13"/>
</dbReference>
<evidence type="ECO:0000313" key="5">
    <source>
        <dbReference type="Proteomes" id="UP000663570"/>
    </source>
</evidence>
<keyword evidence="4" id="KW-0645">Protease</keyword>
<dbReference type="EC" id="3.4.16.4" evidence="4"/>
<keyword evidence="4" id="KW-0121">Carboxypeptidase</keyword>
<dbReference type="GO" id="GO:0009002">
    <property type="term" value="F:serine-type D-Ala-D-Ala carboxypeptidase activity"/>
    <property type="evidence" value="ECO:0007669"/>
    <property type="project" value="UniProtKB-EC"/>
</dbReference>
<evidence type="ECO:0000256" key="3">
    <source>
        <dbReference type="SAM" id="SignalP"/>
    </source>
</evidence>
<evidence type="ECO:0000313" key="4">
    <source>
        <dbReference type="EMBL" id="QSI77809.1"/>
    </source>
</evidence>
<dbReference type="Pfam" id="PF02113">
    <property type="entry name" value="Peptidase_S13"/>
    <property type="match status" value="1"/>
</dbReference>
<comment type="similarity">
    <text evidence="1">Belongs to the peptidase S13 family.</text>
</comment>
<organism evidence="4 5">
    <name type="scientific">Niveibacterium microcysteis</name>
    <dbReference type="NCBI Taxonomy" id="2811415"/>
    <lineage>
        <taxon>Bacteria</taxon>
        <taxon>Pseudomonadati</taxon>
        <taxon>Pseudomonadota</taxon>
        <taxon>Betaproteobacteria</taxon>
        <taxon>Rhodocyclales</taxon>
        <taxon>Rhodocyclaceae</taxon>
        <taxon>Niveibacterium</taxon>
    </lineage>
</organism>
<dbReference type="Proteomes" id="UP000663570">
    <property type="component" value="Chromosome"/>
</dbReference>
<keyword evidence="3" id="KW-0732">Signal</keyword>
<feature type="chain" id="PRO_5045423401" evidence="3">
    <location>
        <begin position="24"/>
        <end position="473"/>
    </location>
</feature>
<reference evidence="4 5" key="1">
    <citation type="submission" date="2021-02" db="EMBL/GenBank/DDBJ databases">
        <title>Niveibacterium changnyeongensis HC41.</title>
        <authorList>
            <person name="Kang M."/>
        </authorList>
    </citation>
    <scope>NUCLEOTIDE SEQUENCE [LARGE SCALE GENOMIC DNA]</scope>
    <source>
        <strain evidence="4 5">HC41</strain>
    </source>
</reference>
<dbReference type="Gene3D" id="3.50.80.20">
    <property type="entry name" value="D-Ala-D-Ala carboxypeptidase C, peptidase S13"/>
    <property type="match status" value="1"/>
</dbReference>
<sequence>MKSLIHISLAIALIGLLGQPARAALPDDVTRALRAGNIPESAVSLWVGAPDGGKPLWAHRSDTPRNPASVMKLLTSLASLELLGPAWTWKTDVLTRGTLSAGVLEGDLILRGGGDPFLTWDRLGGLLRDVRSRGVREIHGDILLDRSLFALPPHDPAAFDGRAVRAYNAAPDALAVNFNAITLRISPRADGGVDAVPTLPFAGLQVENSLRAQAGDGCPSWRDLVAPEITAKGESVNVRLPGRFPTACGEKMLNLAAPDPVLMANGVIRAIWQELGGRFTGHVRSATTPADASLLTSWQSPPLADALRETDKYSNNLMARQIFLSLALLDGAAPATPEAAATRLRAWMPTRGLDPQQWVIENGSGLSRQERSTAAQLGTLLRAAWMSPRMPEFMAAQPIIGIDGTMKKRLPGTAVAGRGYVKTGTLDGVKSAAGYLLDARGRWIAFAWLINHPNADAGDAALEALLTRLYAAE</sequence>
<protein>
    <submittedName>
        <fullName evidence="4">D-alanyl-D-alanine carboxypeptidase/D-alanyl-D-alanine-endopeptidase</fullName>
        <ecNumber evidence="4">3.4.16.4</ecNumber>
    </submittedName>
</protein>
<accession>A0ABX7MAX7</accession>